<keyword evidence="1" id="KW-0433">Leucine-rich repeat</keyword>
<dbReference type="GO" id="GO:0051707">
    <property type="term" value="P:response to other organism"/>
    <property type="evidence" value="ECO:0007669"/>
    <property type="project" value="UniProtKB-ARBA"/>
</dbReference>
<dbReference type="InterPro" id="IPR058922">
    <property type="entry name" value="WHD_DRP"/>
</dbReference>
<evidence type="ECO:0000256" key="6">
    <source>
        <dbReference type="SAM" id="MobiDB-lite"/>
    </source>
</evidence>
<dbReference type="Pfam" id="PF18052">
    <property type="entry name" value="Rx_N"/>
    <property type="match status" value="2"/>
</dbReference>
<dbReference type="InterPro" id="IPR002182">
    <property type="entry name" value="NB-ARC"/>
</dbReference>
<evidence type="ECO:0000313" key="13">
    <source>
        <dbReference type="Proteomes" id="UP000594261"/>
    </source>
</evidence>
<dbReference type="InterPro" id="IPR056789">
    <property type="entry name" value="LRR_R13L1-DRL21"/>
</dbReference>
<dbReference type="PRINTS" id="PR00364">
    <property type="entry name" value="DISEASERSIST"/>
</dbReference>
<feature type="domain" description="Disease resistance protein winged helix" evidence="10">
    <location>
        <begin position="567"/>
        <end position="638"/>
    </location>
</feature>
<reference evidence="12" key="2">
    <citation type="submission" date="2021-01" db="UniProtKB">
        <authorList>
            <consortium name="EnsemblPlants"/>
        </authorList>
    </citation>
    <scope>IDENTIFICATION</scope>
</reference>
<dbReference type="Proteomes" id="UP000594261">
    <property type="component" value="Chromosome 11"/>
</dbReference>
<sequence length="1208" mass="138401">MADAILYGVVQKIIESLGSSTLKQIGSIWGVKDDLEKMNNTVLTIQAVLQDAEEQQVQNHQVERWLKRLGDVVFDADDLLSEFSTHVLRRKVMGADKMAKKASIVFLPEFLSTLILLLPHFILAFSFLLCLSAFSFIQQEQMADAILYGVVQKIIESLGSSTLKKIRSIWGVQDELEKMNDTVLTIQAVLEDAEEQQVQNHQVEHWLTKLREVVFDADDLLSEFSTHVFRRKVMGGDKMAKKVRIFFSSSNQLLFSHKMACKIKAMRERLNDIADNRNKFKLIERPLEKRTVSRERETHSFVRDKEVIGREEDKKAIIDLLQDFDVKEDVSFISIVGIGGLGKTTLAQYVYNDEIVKAHFELKIWVCVSDVFDVKTIVENIIISATNKKPESLVMQQLQNELRKILNQKMYLLVLDDVWNENEETWGKLRTLLLDGKRGSKVVITTRIKLVADITSPISQYSLKGLSEDQSWALLKQMAFEEEQETINTNFKAIGMDILKKCKGVPLAIKIIGRVLNYKKTEFEWSYIKNIELTNVTQLKDDIMPVLKLSYDHLPSHLKCCFAYCSLFPKDYLIDKLTLIQLWIAQGFIQSLDENLLLVDVANDYFKELLWRSFFQEVEEDEGMTRGFKMHDLIHDLAQYVSRIDCTLVDSNAKNVNEKGRHLSFPFYNVSFFEENLSTLVRANKIRTFILAYNKWSYDEGTIEESTLKKLISTSRYVRVLDLHGLNMKMLPNTLGTLIHLKYLDLSSNDIEVLPSCIIKLVNLQTLKLSWCEKLRELPVDIQKLVSLNHLHIDDCENLTHMPCGLGQMTSLQTLTLFVVSKGSVGSFKHCGGLAGLKKLNDLRGKLEIKNLAWVKDASSEFKAANLKEKQHLSELGLCWNLEGDDAVDTCDDENSMDGLQPHQSLKSLNVNGYMGVRVSSWLSILTNLVELRIWNCNKCQYLPPLYQLPTLRVLEILDMNGLEYMTDGDMNDEISASTFFPSLETLDLGSCPNLKGWWRSVDKGNEATTTSTISSSSSSSTNHYHQHMPYFPRLSFFYFQDCPMMTCMPLFPNLEKMLQLRNSSLKPLEETIEMNNTGGRASSFPSSSSSSSSSFSPPLSKLKQLFLYKIEELKSLPEWFKNLTSLETLKIWDCPNLTSLPERMSHLTSLHTLEIARCPQLKKRCEKENGEDWDKISHIPNLRIENSRFLEYIELLHTLPGMFFTLL</sequence>
<feature type="domain" description="Disease resistance N-terminal" evidence="9">
    <location>
        <begin position="9"/>
        <end position="96"/>
    </location>
</feature>
<dbReference type="GO" id="GO:0043531">
    <property type="term" value="F:ADP binding"/>
    <property type="evidence" value="ECO:0007669"/>
    <property type="project" value="InterPro"/>
</dbReference>
<keyword evidence="13" id="KW-1185">Reference proteome</keyword>
<dbReference type="Pfam" id="PF23559">
    <property type="entry name" value="WHD_DRP"/>
    <property type="match status" value="1"/>
</dbReference>
<dbReference type="InterPro" id="IPR038005">
    <property type="entry name" value="RX-like_CC"/>
</dbReference>
<organism evidence="12 13">
    <name type="scientific">Quercus lobata</name>
    <name type="common">Valley oak</name>
    <dbReference type="NCBI Taxonomy" id="97700"/>
    <lineage>
        <taxon>Eukaryota</taxon>
        <taxon>Viridiplantae</taxon>
        <taxon>Streptophyta</taxon>
        <taxon>Embryophyta</taxon>
        <taxon>Tracheophyta</taxon>
        <taxon>Spermatophyta</taxon>
        <taxon>Magnoliopsida</taxon>
        <taxon>eudicotyledons</taxon>
        <taxon>Gunneridae</taxon>
        <taxon>Pentapetalae</taxon>
        <taxon>rosids</taxon>
        <taxon>fabids</taxon>
        <taxon>Fagales</taxon>
        <taxon>Fagaceae</taxon>
        <taxon>Quercus</taxon>
    </lineage>
</organism>
<feature type="region of interest" description="Disordered" evidence="6">
    <location>
        <begin position="1076"/>
        <end position="1099"/>
    </location>
</feature>
<dbReference type="GO" id="GO:0006952">
    <property type="term" value="P:defense response"/>
    <property type="evidence" value="ECO:0007669"/>
    <property type="project" value="UniProtKB-KW"/>
</dbReference>
<dbReference type="InterPro" id="IPR001611">
    <property type="entry name" value="Leu-rich_rpt"/>
</dbReference>
<keyword evidence="7" id="KW-1133">Transmembrane helix</keyword>
<name>A0A7N2MV81_QUELO</name>
<evidence type="ECO:0000256" key="2">
    <source>
        <dbReference type="ARBA" id="ARBA00022737"/>
    </source>
</evidence>
<dbReference type="OMA" id="QVQNHQV"/>
<evidence type="ECO:0000256" key="3">
    <source>
        <dbReference type="ARBA" id="ARBA00022741"/>
    </source>
</evidence>
<evidence type="ECO:0000259" key="10">
    <source>
        <dbReference type="Pfam" id="PF23559"/>
    </source>
</evidence>
<feature type="transmembrane region" description="Helical" evidence="7">
    <location>
        <begin position="110"/>
        <end position="137"/>
    </location>
</feature>
<keyword evidence="2" id="KW-0677">Repeat</keyword>
<feature type="domain" description="NB-ARC" evidence="8">
    <location>
        <begin position="313"/>
        <end position="484"/>
    </location>
</feature>
<proteinExistence type="predicted"/>
<dbReference type="Gene3D" id="3.40.50.300">
    <property type="entry name" value="P-loop containing nucleotide triphosphate hydrolases"/>
    <property type="match status" value="1"/>
</dbReference>
<feature type="compositionally biased region" description="Low complexity" evidence="6">
    <location>
        <begin position="1083"/>
        <end position="1099"/>
    </location>
</feature>
<dbReference type="InterPro" id="IPR036388">
    <property type="entry name" value="WH-like_DNA-bd_sf"/>
</dbReference>
<dbReference type="Pfam" id="PF00931">
    <property type="entry name" value="NB-ARC"/>
    <property type="match status" value="1"/>
</dbReference>
<dbReference type="InterPro" id="IPR042197">
    <property type="entry name" value="Apaf_helical"/>
</dbReference>
<dbReference type="FunFam" id="1.10.10.10:FF:000322">
    <property type="entry name" value="Probable disease resistance protein At1g63360"/>
    <property type="match status" value="1"/>
</dbReference>
<protein>
    <recommendedName>
        <fullName evidence="14">Disease resistance protein RGA3</fullName>
    </recommendedName>
</protein>
<evidence type="ECO:0000259" key="9">
    <source>
        <dbReference type="Pfam" id="PF18052"/>
    </source>
</evidence>
<evidence type="ECO:0000256" key="1">
    <source>
        <dbReference type="ARBA" id="ARBA00022614"/>
    </source>
</evidence>
<dbReference type="SUPFAM" id="SSF52540">
    <property type="entry name" value="P-loop containing nucleoside triphosphate hydrolases"/>
    <property type="match status" value="1"/>
</dbReference>
<dbReference type="InterPro" id="IPR041118">
    <property type="entry name" value="Rx_N"/>
</dbReference>
<evidence type="ECO:0000256" key="4">
    <source>
        <dbReference type="ARBA" id="ARBA00022821"/>
    </source>
</evidence>
<dbReference type="EMBL" id="LRBV02000011">
    <property type="status" value="NOT_ANNOTATED_CDS"/>
    <property type="molecule type" value="Genomic_DNA"/>
</dbReference>
<evidence type="ECO:0000259" key="11">
    <source>
        <dbReference type="Pfam" id="PF25019"/>
    </source>
</evidence>
<dbReference type="FunFam" id="3.40.50.300:FF:001091">
    <property type="entry name" value="Probable disease resistance protein At1g61300"/>
    <property type="match status" value="1"/>
</dbReference>
<dbReference type="GO" id="GO:0005524">
    <property type="term" value="F:ATP binding"/>
    <property type="evidence" value="ECO:0007669"/>
    <property type="project" value="UniProtKB-KW"/>
</dbReference>
<accession>A0A7N2MV81</accession>
<evidence type="ECO:0000313" key="12">
    <source>
        <dbReference type="EnsemblPlants" id="QL11p011893:mrna"/>
    </source>
</evidence>
<dbReference type="AlphaFoldDB" id="A0A7N2MV81"/>
<keyword evidence="3" id="KW-0547">Nucleotide-binding</keyword>
<feature type="domain" description="Disease resistance N-terminal" evidence="9">
    <location>
        <begin position="150"/>
        <end position="238"/>
    </location>
</feature>
<dbReference type="Gene3D" id="1.10.8.430">
    <property type="entry name" value="Helical domain of apoptotic protease-activating factors"/>
    <property type="match status" value="1"/>
</dbReference>
<keyword evidence="7" id="KW-0812">Transmembrane</keyword>
<evidence type="ECO:0000259" key="8">
    <source>
        <dbReference type="Pfam" id="PF00931"/>
    </source>
</evidence>
<evidence type="ECO:0008006" key="14">
    <source>
        <dbReference type="Google" id="ProtNLM"/>
    </source>
</evidence>
<dbReference type="PANTHER" id="PTHR36766:SF40">
    <property type="entry name" value="DISEASE RESISTANCE PROTEIN RGA3"/>
    <property type="match status" value="1"/>
</dbReference>
<keyword evidence="5" id="KW-0067">ATP-binding</keyword>
<reference evidence="12 13" key="1">
    <citation type="journal article" date="2016" name="G3 (Bethesda)">
        <title>First Draft Assembly and Annotation of the Genome of a California Endemic Oak Quercus lobata Nee (Fagaceae).</title>
        <authorList>
            <person name="Sork V.L."/>
            <person name="Fitz-Gibbon S.T."/>
            <person name="Puiu D."/>
            <person name="Crepeau M."/>
            <person name="Gugger P.F."/>
            <person name="Sherman R."/>
            <person name="Stevens K."/>
            <person name="Langley C.H."/>
            <person name="Pellegrini M."/>
            <person name="Salzberg S.L."/>
        </authorList>
    </citation>
    <scope>NUCLEOTIDE SEQUENCE [LARGE SCALE GENOMIC DNA]</scope>
    <source>
        <strain evidence="12 13">cv. SW786</strain>
    </source>
</reference>
<dbReference type="Gene3D" id="1.10.10.10">
    <property type="entry name" value="Winged helix-like DNA-binding domain superfamily/Winged helix DNA-binding domain"/>
    <property type="match status" value="1"/>
</dbReference>
<dbReference type="CDD" id="cd14798">
    <property type="entry name" value="RX-CC_like"/>
    <property type="match status" value="2"/>
</dbReference>
<feature type="domain" description="R13L1/DRL21-like LRR repeat region" evidence="11">
    <location>
        <begin position="835"/>
        <end position="960"/>
    </location>
</feature>
<evidence type="ECO:0000256" key="7">
    <source>
        <dbReference type="SAM" id="Phobius"/>
    </source>
</evidence>
<dbReference type="InterPro" id="IPR027417">
    <property type="entry name" value="P-loop_NTPase"/>
</dbReference>
<dbReference type="EnsemblPlants" id="QL11p011893:mrna">
    <property type="protein sequence ID" value="QL11p011893:mrna"/>
    <property type="gene ID" value="QL11p011893"/>
</dbReference>
<dbReference type="InParanoid" id="A0A7N2MV81"/>
<dbReference type="Gene3D" id="3.80.10.10">
    <property type="entry name" value="Ribonuclease Inhibitor"/>
    <property type="match status" value="3"/>
</dbReference>
<dbReference type="Pfam" id="PF25019">
    <property type="entry name" value="LRR_R13L1-DRL21"/>
    <property type="match status" value="1"/>
</dbReference>
<dbReference type="Gene3D" id="1.20.5.4130">
    <property type="match status" value="2"/>
</dbReference>
<evidence type="ECO:0000256" key="5">
    <source>
        <dbReference type="ARBA" id="ARBA00022840"/>
    </source>
</evidence>
<keyword evidence="7" id="KW-0472">Membrane</keyword>
<dbReference type="SUPFAM" id="SSF52058">
    <property type="entry name" value="L domain-like"/>
    <property type="match status" value="1"/>
</dbReference>
<dbReference type="InterPro" id="IPR032675">
    <property type="entry name" value="LRR_dom_sf"/>
</dbReference>
<keyword evidence="4" id="KW-0611">Plant defense</keyword>
<dbReference type="Gramene" id="QL11p011893:mrna">
    <property type="protein sequence ID" value="QL11p011893:mrna"/>
    <property type="gene ID" value="QL11p011893"/>
</dbReference>
<dbReference type="PROSITE" id="PS51450">
    <property type="entry name" value="LRR"/>
    <property type="match status" value="1"/>
</dbReference>
<dbReference type="PANTHER" id="PTHR36766">
    <property type="entry name" value="PLANT BROAD-SPECTRUM MILDEW RESISTANCE PROTEIN RPW8"/>
    <property type="match status" value="1"/>
</dbReference>